<dbReference type="SUPFAM" id="SSF51905">
    <property type="entry name" value="FAD/NAD(P)-binding domain"/>
    <property type="match status" value="1"/>
</dbReference>
<dbReference type="PIRSF" id="PIRSF000137">
    <property type="entry name" value="Alcohol_oxidase"/>
    <property type="match status" value="1"/>
</dbReference>
<proteinExistence type="inferred from homology"/>
<feature type="domain" description="Glucose-methanol-choline oxidoreductase N-terminal" evidence="6">
    <location>
        <begin position="43"/>
        <end position="266"/>
    </location>
</feature>
<sequence length="637" mass="71939">MSPDLKTRLDKELKDDAEIRDLWLEGIYNRDHRQTFKKTNEFYDFIIIGAGTAGCVLARELIYNIPHINILVLEAGPPSTQINDIMRSPCAFHSAFRAVETDWGYSSEDQKMPGIIDPNKEVLNKGSHYPRGKVIGGCSTVNAMIYIRGQKADYDLWAAQGSEYKIWDYDHCLEAFKAVENNARKSTDEEFKKYHGFNGLLHVQDGQIDFDDIIKDVIKIAKNLGIPYNNDFNGVRQYGIGKHQHTMKDGKRFSLADGYLTDALRKVETYPPSKPFEIGSPHGLSDDAAKFVAVNVKSSTHVLNIIWDEKKKDENVAIGVKYFYDGRVHESFIAPKGEVIICGGAFNSAQILMLSGIGPKNNLEENNIKVRKELPVGRNLLDHPTCGITGEVSVLNGTSNSQLNYSSCGLELAMFYKGDNKGKVLNQKHFLDERPDIQLHVSTSILDPVNATSGKKNDIFTLLSTLNLPSSVGHLELRSSNPFMHPKIFLNFYEKPDDLYLMMSSLKLSCEIFKQPPLSTVWGVESYEYKEMSDEDWEQYIREKTFSSSHACSTVKMAPESQGGCVDHRLQVYGTKNLRVADASIFPTIPAGNLNAPVAMVAWRASRLIEEDYKKKNLNKKKIFFFFFFFRLVNVVE</sequence>
<dbReference type="PANTHER" id="PTHR11552:SF147">
    <property type="entry name" value="CHOLINE DEHYDROGENASE, MITOCHONDRIAL"/>
    <property type="match status" value="1"/>
</dbReference>
<dbReference type="AlphaFoldDB" id="A0A2N0PID7"/>
<comment type="caution">
    <text evidence="8">The sequence shown here is derived from an EMBL/GenBank/DDBJ whole genome shotgun (WGS) entry which is preliminary data.</text>
</comment>
<feature type="domain" description="Glucose-methanol-choline oxidoreductase N-terminal" evidence="6">
    <location>
        <begin position="294"/>
        <end position="384"/>
    </location>
</feature>
<dbReference type="InterPro" id="IPR036188">
    <property type="entry name" value="FAD/NAD-bd_sf"/>
</dbReference>
<dbReference type="Proteomes" id="UP000232722">
    <property type="component" value="Unassembled WGS sequence"/>
</dbReference>
<dbReference type="InterPro" id="IPR007867">
    <property type="entry name" value="GMC_OxRtase_C"/>
</dbReference>
<organism evidence="8 9">
    <name type="scientific">Rhizophagus irregularis</name>
    <dbReference type="NCBI Taxonomy" id="588596"/>
    <lineage>
        <taxon>Eukaryota</taxon>
        <taxon>Fungi</taxon>
        <taxon>Fungi incertae sedis</taxon>
        <taxon>Mucoromycota</taxon>
        <taxon>Glomeromycotina</taxon>
        <taxon>Glomeromycetes</taxon>
        <taxon>Glomerales</taxon>
        <taxon>Glomeraceae</taxon>
        <taxon>Rhizophagus</taxon>
    </lineage>
</organism>
<feature type="binding site" evidence="5">
    <location>
        <position position="302"/>
    </location>
    <ligand>
        <name>FAD</name>
        <dbReference type="ChEBI" id="CHEBI:57692"/>
    </ligand>
</feature>
<evidence type="ECO:0000256" key="5">
    <source>
        <dbReference type="PIRSR" id="PIRSR000137-2"/>
    </source>
</evidence>
<dbReference type="SUPFAM" id="SSF54373">
    <property type="entry name" value="FAD-linked reductases, C-terminal domain"/>
    <property type="match status" value="1"/>
</dbReference>
<reference evidence="8 9" key="2">
    <citation type="submission" date="2017-09" db="EMBL/GenBank/DDBJ databases">
        <title>Extensive intraspecific genome diversity in a model arbuscular mycorrhizal fungus.</title>
        <authorList>
            <person name="Chen E.C."/>
            <person name="Morin E."/>
            <person name="Beaudet D."/>
            <person name="Noel J."/>
            <person name="Ndikumana S."/>
            <person name="Charron P."/>
            <person name="St-Onge C."/>
            <person name="Giorgi J."/>
            <person name="Grigoriev I.V."/>
            <person name="Roux C."/>
            <person name="Martin F.M."/>
            <person name="Corradi N."/>
        </authorList>
    </citation>
    <scope>NUCLEOTIDE SEQUENCE [LARGE SCALE GENOMIC DNA]</scope>
    <source>
        <strain evidence="8 9">A5</strain>
    </source>
</reference>
<dbReference type="PANTHER" id="PTHR11552">
    <property type="entry name" value="GLUCOSE-METHANOL-CHOLINE GMC OXIDOREDUCTASE"/>
    <property type="match status" value="1"/>
</dbReference>
<keyword evidence="3" id="KW-0285">Flavoprotein</keyword>
<dbReference type="VEuPathDB" id="FungiDB:FUN_014373"/>
<feature type="domain" description="Glucose-methanol-choline oxidoreductase C-terminal" evidence="7">
    <location>
        <begin position="469"/>
        <end position="602"/>
    </location>
</feature>
<evidence type="ECO:0000256" key="1">
    <source>
        <dbReference type="ARBA" id="ARBA00001974"/>
    </source>
</evidence>
<dbReference type="Gene3D" id="3.30.560.10">
    <property type="entry name" value="Glucose Oxidase, domain 3"/>
    <property type="match status" value="1"/>
</dbReference>
<evidence type="ECO:0000256" key="4">
    <source>
        <dbReference type="ARBA" id="ARBA00022827"/>
    </source>
</evidence>
<dbReference type="GO" id="GO:0050660">
    <property type="term" value="F:flavin adenine dinucleotide binding"/>
    <property type="evidence" value="ECO:0007669"/>
    <property type="project" value="InterPro"/>
</dbReference>
<evidence type="ECO:0000313" key="9">
    <source>
        <dbReference type="Proteomes" id="UP000232722"/>
    </source>
</evidence>
<dbReference type="VEuPathDB" id="FungiDB:RhiirFUN_011556"/>
<reference evidence="8 9" key="1">
    <citation type="submission" date="2016-04" db="EMBL/GenBank/DDBJ databases">
        <title>Genome analyses suggest a sexual origin of heterokaryosis in a supposedly ancient asexual fungus.</title>
        <authorList>
            <person name="Ropars J."/>
            <person name="Sedzielewska K."/>
            <person name="Noel J."/>
            <person name="Charron P."/>
            <person name="Farinelli L."/>
            <person name="Marton T."/>
            <person name="Kruger M."/>
            <person name="Pelin A."/>
            <person name="Brachmann A."/>
            <person name="Corradi N."/>
        </authorList>
    </citation>
    <scope>NUCLEOTIDE SEQUENCE [LARGE SCALE GENOMIC DNA]</scope>
    <source>
        <strain evidence="8 9">A5</strain>
    </source>
</reference>
<evidence type="ECO:0000259" key="7">
    <source>
        <dbReference type="Pfam" id="PF05199"/>
    </source>
</evidence>
<evidence type="ECO:0000259" key="6">
    <source>
        <dbReference type="Pfam" id="PF00732"/>
    </source>
</evidence>
<dbReference type="Gene3D" id="3.50.50.60">
    <property type="entry name" value="FAD/NAD(P)-binding domain"/>
    <property type="match status" value="1"/>
</dbReference>
<dbReference type="Pfam" id="PF05199">
    <property type="entry name" value="GMC_oxred_C"/>
    <property type="match status" value="1"/>
</dbReference>
<comment type="similarity">
    <text evidence="2">Belongs to the GMC oxidoreductase family.</text>
</comment>
<name>A0A2N0PID7_9GLOM</name>
<keyword evidence="4 5" id="KW-0274">FAD</keyword>
<evidence type="ECO:0000313" key="8">
    <source>
        <dbReference type="EMBL" id="PKC06596.1"/>
    </source>
</evidence>
<protein>
    <submittedName>
        <fullName evidence="8">Alcohol oxidase</fullName>
    </submittedName>
</protein>
<evidence type="ECO:0000256" key="3">
    <source>
        <dbReference type="ARBA" id="ARBA00022630"/>
    </source>
</evidence>
<dbReference type="VEuPathDB" id="FungiDB:RhiirA1_536081"/>
<dbReference type="GO" id="GO:0016614">
    <property type="term" value="F:oxidoreductase activity, acting on CH-OH group of donors"/>
    <property type="evidence" value="ECO:0007669"/>
    <property type="project" value="InterPro"/>
</dbReference>
<dbReference type="InterPro" id="IPR012132">
    <property type="entry name" value="GMC_OxRdtase"/>
</dbReference>
<dbReference type="EMBL" id="LLXJ01000738">
    <property type="protein sequence ID" value="PKC06596.1"/>
    <property type="molecule type" value="Genomic_DNA"/>
</dbReference>
<dbReference type="InterPro" id="IPR000172">
    <property type="entry name" value="GMC_OxRdtase_N"/>
</dbReference>
<dbReference type="Pfam" id="PF00732">
    <property type="entry name" value="GMC_oxred_N"/>
    <property type="match status" value="2"/>
</dbReference>
<comment type="cofactor">
    <cofactor evidence="1 5">
        <name>FAD</name>
        <dbReference type="ChEBI" id="CHEBI:57692"/>
    </cofactor>
</comment>
<accession>A0A2N0PID7</accession>
<evidence type="ECO:0000256" key="2">
    <source>
        <dbReference type="ARBA" id="ARBA00010790"/>
    </source>
</evidence>
<gene>
    <name evidence="8" type="ORF">RhiirA5_314385</name>
</gene>
<feature type="binding site" evidence="5">
    <location>
        <position position="134"/>
    </location>
    <ligand>
        <name>FAD</name>
        <dbReference type="ChEBI" id="CHEBI:57692"/>
    </ligand>
</feature>